<dbReference type="InterPro" id="IPR016040">
    <property type="entry name" value="NAD(P)-bd_dom"/>
</dbReference>
<organism evidence="3 4">
    <name type="scientific">Helicobacter saguini</name>
    <dbReference type="NCBI Taxonomy" id="1548018"/>
    <lineage>
        <taxon>Bacteria</taxon>
        <taxon>Pseudomonadati</taxon>
        <taxon>Campylobacterota</taxon>
        <taxon>Epsilonproteobacteria</taxon>
        <taxon>Campylobacterales</taxon>
        <taxon>Helicobacteraceae</taxon>
        <taxon>Helicobacter</taxon>
    </lineage>
</organism>
<keyword evidence="4" id="KW-1185">Reference proteome</keyword>
<reference evidence="3 4" key="2">
    <citation type="journal article" date="2016" name="Infect. Immun.">
        <title>Helicobacter saguini, a Novel Helicobacter Isolated from Cotton-Top Tamarins with Ulcerative Colitis, Has Proinflammatory Properties and Induces Typhlocolitis and Dysplasia in Gnotobiotic IL-10-/- Mice.</title>
        <authorList>
            <person name="Shen Z."/>
            <person name="Mannion A."/>
            <person name="Whary M.T."/>
            <person name="Muthupalani S."/>
            <person name="Sheh A."/>
            <person name="Feng Y."/>
            <person name="Gong G."/>
            <person name="Vandamme P."/>
            <person name="Holcombe H.R."/>
            <person name="Paster B.J."/>
            <person name="Fox J.G."/>
        </authorList>
    </citation>
    <scope>NUCLEOTIDE SEQUENCE [LARGE SCALE GENOMIC DNA]</scope>
    <source>
        <strain evidence="3 4">MIT 97-6194</strain>
    </source>
</reference>
<evidence type="ECO:0000259" key="1">
    <source>
        <dbReference type="Pfam" id="PF13460"/>
    </source>
</evidence>
<gene>
    <name evidence="2" type="ORF">DCO61_12410</name>
    <name evidence="3" type="ORF">LS64_005015</name>
</gene>
<comment type="caution">
    <text evidence="3">The sequence shown here is derived from an EMBL/GenBank/DDBJ whole genome shotgun (WGS) entry which is preliminary data.</text>
</comment>
<evidence type="ECO:0000313" key="2">
    <source>
        <dbReference type="EMBL" id="MWV70761.1"/>
    </source>
</evidence>
<feature type="domain" description="NAD(P)-binding" evidence="1">
    <location>
        <begin position="7"/>
        <end position="199"/>
    </location>
</feature>
<name>A0A347VP06_9HELI</name>
<protein>
    <submittedName>
        <fullName evidence="3">NAD(P)-dependent oxidoreductase</fullName>
    </submittedName>
    <submittedName>
        <fullName evidence="2">NAD(P)H-binding protein</fullName>
    </submittedName>
</protein>
<dbReference type="PANTHER" id="PTHR43355">
    <property type="entry name" value="FLAVIN REDUCTASE (NADPH)"/>
    <property type="match status" value="1"/>
</dbReference>
<reference evidence="3" key="3">
    <citation type="submission" date="2018-04" db="EMBL/GenBank/DDBJ databases">
        <authorList>
            <person name="Sheh A."/>
            <person name="Shen Z."/>
            <person name="Mannion A.J."/>
            <person name="Fox J.G."/>
        </authorList>
    </citation>
    <scope>NUCLEOTIDE SEQUENCE</scope>
    <source>
        <strain evidence="3">MIT 97-6194</strain>
    </source>
</reference>
<dbReference type="AlphaFoldDB" id="A0A347VP06"/>
<dbReference type="CDD" id="cd05244">
    <property type="entry name" value="BVR-B_like_SDR_a"/>
    <property type="match status" value="1"/>
</dbReference>
<dbReference type="EMBL" id="JRMP02000006">
    <property type="protein sequence ID" value="TLD94531.1"/>
    <property type="molecule type" value="Genomic_DNA"/>
</dbReference>
<dbReference type="SUPFAM" id="SSF51735">
    <property type="entry name" value="NAD(P)-binding Rossmann-fold domains"/>
    <property type="match status" value="1"/>
</dbReference>
<dbReference type="Proteomes" id="UP000029714">
    <property type="component" value="Unassembled WGS sequence"/>
</dbReference>
<dbReference type="PANTHER" id="PTHR43355:SF2">
    <property type="entry name" value="FLAVIN REDUCTASE (NADPH)"/>
    <property type="match status" value="1"/>
</dbReference>
<dbReference type="RefSeq" id="WP_034572070.1">
    <property type="nucleotide sequence ID" value="NZ_JRMP02000006.1"/>
</dbReference>
<sequence length="213" mass="23675">MKIAVLGANGKSGSCATQEALSRNLDVTAFVRKDSSNVPSGAKVIKKDIFELKSSDLDSFDVIIDAFAEWQNLPLHLKHIKHLSEIFNEFKSQKKNKKLIVIGGAGSLYMDKAHSTRLMDTKDFPKEYLGVAKATAEVLDFLRTQDFRWTYISPAALYVFDLPRSGSYILGGEEFITNAKGESKIGYKDLAILVLDIAQNGGHDRERITCVEK</sequence>
<reference evidence="3 4" key="1">
    <citation type="journal article" date="2014" name="Genome Announc.">
        <title>Draft genome sequences of eight enterohepatic helicobacter species isolated from both laboratory and wild rodents.</title>
        <authorList>
            <person name="Sheh A."/>
            <person name="Shen Z."/>
            <person name="Fox J.G."/>
        </authorList>
    </citation>
    <scope>NUCLEOTIDE SEQUENCE [LARGE SCALE GENOMIC DNA]</scope>
    <source>
        <strain evidence="3 4">MIT 97-6194</strain>
    </source>
</reference>
<dbReference type="InterPro" id="IPR036291">
    <property type="entry name" value="NAD(P)-bd_dom_sf"/>
</dbReference>
<dbReference type="EMBL" id="QBIU01000002">
    <property type="protein sequence ID" value="MWV70761.1"/>
    <property type="molecule type" value="Genomic_DNA"/>
</dbReference>
<proteinExistence type="predicted"/>
<dbReference type="InterPro" id="IPR051606">
    <property type="entry name" value="Polyketide_Oxido-like"/>
</dbReference>
<dbReference type="Pfam" id="PF13460">
    <property type="entry name" value="NAD_binding_10"/>
    <property type="match status" value="1"/>
</dbReference>
<evidence type="ECO:0000313" key="3">
    <source>
        <dbReference type="EMBL" id="TLD94531.1"/>
    </source>
</evidence>
<evidence type="ECO:0000313" key="5">
    <source>
        <dbReference type="Proteomes" id="UP000477070"/>
    </source>
</evidence>
<dbReference type="Gene3D" id="3.40.50.720">
    <property type="entry name" value="NAD(P)-binding Rossmann-like Domain"/>
    <property type="match status" value="1"/>
</dbReference>
<evidence type="ECO:0000313" key="4">
    <source>
        <dbReference type="Proteomes" id="UP000029714"/>
    </source>
</evidence>
<accession>A0A347VP06</accession>
<dbReference type="STRING" id="1548018.LS64_07860"/>
<reference evidence="2 5" key="4">
    <citation type="submission" date="2019-12" db="EMBL/GenBank/DDBJ databases">
        <title>Multi-Generational Helicobacter saguini Isolates.</title>
        <authorList>
            <person name="Mannion A."/>
            <person name="Shen Z."/>
            <person name="Fox J.G."/>
        </authorList>
    </citation>
    <scope>NUCLEOTIDE SEQUENCE [LARGE SCALE GENOMIC DNA]</scope>
    <source>
        <strain evidence="2">16-048</strain>
        <strain evidence="5">16-048 (F4)</strain>
    </source>
</reference>
<dbReference type="OrthoDB" id="7352421at2"/>
<dbReference type="Proteomes" id="UP000477070">
    <property type="component" value="Unassembled WGS sequence"/>
</dbReference>
<dbReference type="GO" id="GO:0016646">
    <property type="term" value="F:oxidoreductase activity, acting on the CH-NH group of donors, NAD or NADP as acceptor"/>
    <property type="evidence" value="ECO:0007669"/>
    <property type="project" value="TreeGrafter"/>
</dbReference>